<dbReference type="Gramene" id="Kaladp0045s0132.1.v1.1">
    <property type="protein sequence ID" value="Kaladp0045s0132.1.v1.1.CDS.1"/>
    <property type="gene ID" value="Kaladp0045s0132.v1.1"/>
</dbReference>
<organism evidence="1 2">
    <name type="scientific">Kalanchoe fedtschenkoi</name>
    <name type="common">Lavender scallops</name>
    <name type="synonym">South American air plant</name>
    <dbReference type="NCBI Taxonomy" id="63787"/>
    <lineage>
        <taxon>Eukaryota</taxon>
        <taxon>Viridiplantae</taxon>
        <taxon>Streptophyta</taxon>
        <taxon>Embryophyta</taxon>
        <taxon>Tracheophyta</taxon>
        <taxon>Spermatophyta</taxon>
        <taxon>Magnoliopsida</taxon>
        <taxon>eudicotyledons</taxon>
        <taxon>Gunneridae</taxon>
        <taxon>Pentapetalae</taxon>
        <taxon>Saxifragales</taxon>
        <taxon>Crassulaceae</taxon>
        <taxon>Kalanchoe</taxon>
    </lineage>
</organism>
<evidence type="ECO:0000313" key="1">
    <source>
        <dbReference type="EnsemblPlants" id="Kaladp0045s0132.1.v1.1.CDS.1"/>
    </source>
</evidence>
<protein>
    <submittedName>
        <fullName evidence="1">Uncharacterized protein</fullName>
    </submittedName>
</protein>
<sequence length="72" mass="8189">MVSACRSLVCCLNHFIIFFQSLRCFSCPLCPLCQFFVIALSSIQLSSVPLQKNNHPHLLFSHLSSIAVHFRH</sequence>
<dbReference type="EnsemblPlants" id="Kaladp0045s0132.1.v1.1">
    <property type="protein sequence ID" value="Kaladp0045s0132.1.v1.1.CDS.1"/>
    <property type="gene ID" value="Kaladp0045s0132.v1.1"/>
</dbReference>
<reference evidence="1" key="1">
    <citation type="submission" date="2021-01" db="UniProtKB">
        <authorList>
            <consortium name="EnsemblPlants"/>
        </authorList>
    </citation>
    <scope>IDENTIFICATION</scope>
</reference>
<keyword evidence="2" id="KW-1185">Reference proteome</keyword>
<dbReference type="AlphaFoldDB" id="A0A7N0TSQ3"/>
<accession>A0A7N0TSQ3</accession>
<dbReference type="Proteomes" id="UP000594263">
    <property type="component" value="Unplaced"/>
</dbReference>
<proteinExistence type="predicted"/>
<evidence type="ECO:0000313" key="2">
    <source>
        <dbReference type="Proteomes" id="UP000594263"/>
    </source>
</evidence>
<name>A0A7N0TSQ3_KALFE</name>